<reference evidence="1 2" key="1">
    <citation type="submission" date="2019-09" db="EMBL/GenBank/DDBJ databases">
        <title>Chitinophaga ginsengihumi sp. nov., isolated from soil of ginseng rhizosphere.</title>
        <authorList>
            <person name="Lee J."/>
        </authorList>
    </citation>
    <scope>NUCLEOTIDE SEQUENCE [LARGE SCALE GENOMIC DNA]</scope>
    <source>
        <strain evidence="1 2">BN140078</strain>
    </source>
</reference>
<evidence type="ECO:0000313" key="2">
    <source>
        <dbReference type="Proteomes" id="UP000324611"/>
    </source>
</evidence>
<sequence>MEFAFYLPFLEKQFERLIKTYQLVFETPPNAYEAHLSNGRAKLQLFTFEREEGMGFVVIDPRNDKYYHLPDILQKKQIDSGKEYEQLEAAGLLDEEDEVKATIAYAAICLEKYCSDLLNGDFSVMGTSH</sequence>
<accession>A0A5B2VUX4</accession>
<keyword evidence="2" id="KW-1185">Reference proteome</keyword>
<evidence type="ECO:0000313" key="1">
    <source>
        <dbReference type="EMBL" id="KAA2243041.1"/>
    </source>
</evidence>
<reference evidence="1 2" key="2">
    <citation type="submission" date="2019-09" db="EMBL/GenBank/DDBJ databases">
        <authorList>
            <person name="Jin C."/>
        </authorList>
    </citation>
    <scope>NUCLEOTIDE SEQUENCE [LARGE SCALE GENOMIC DNA]</scope>
    <source>
        <strain evidence="1 2">BN140078</strain>
    </source>
</reference>
<name>A0A5B2VUX4_9BACT</name>
<proteinExistence type="predicted"/>
<dbReference type="AlphaFoldDB" id="A0A5B2VUX4"/>
<dbReference type="RefSeq" id="WP_149837917.1">
    <property type="nucleotide sequence ID" value="NZ_VUOC01000002.1"/>
</dbReference>
<dbReference type="Proteomes" id="UP000324611">
    <property type="component" value="Unassembled WGS sequence"/>
</dbReference>
<gene>
    <name evidence="1" type="ORF">F0L74_11010</name>
</gene>
<protein>
    <submittedName>
        <fullName evidence="1">Uncharacterized protein</fullName>
    </submittedName>
</protein>
<dbReference type="EMBL" id="VUOC01000002">
    <property type="protein sequence ID" value="KAA2243041.1"/>
    <property type="molecule type" value="Genomic_DNA"/>
</dbReference>
<organism evidence="1 2">
    <name type="scientific">Chitinophaga agrisoli</name>
    <dbReference type="NCBI Taxonomy" id="2607653"/>
    <lineage>
        <taxon>Bacteria</taxon>
        <taxon>Pseudomonadati</taxon>
        <taxon>Bacteroidota</taxon>
        <taxon>Chitinophagia</taxon>
        <taxon>Chitinophagales</taxon>
        <taxon>Chitinophagaceae</taxon>
        <taxon>Chitinophaga</taxon>
    </lineage>
</organism>
<comment type="caution">
    <text evidence="1">The sequence shown here is derived from an EMBL/GenBank/DDBJ whole genome shotgun (WGS) entry which is preliminary data.</text>
</comment>